<sequence>MEETKESDEDESYCDLAALLPAKARAIKKYPLQINTEESLNRFTLVRLDMNDGQAGTGPLRQLHTFSFTRGRIEAPTMREELGAVFRQIRESEFAAAFSSDRVERRGDSESAVVGRDGDEAIAGSSSDDVDDDNTETGQHEEFVTEYPSANIGVETEVRYPSVSIGVETEVRNEPETPPTVFPNDDMAEQPNGLAGAFGVLARPDDRNMYRLINDDGAGDDLACGDFVGMAFDSEEDAFITSRFTHLPIQNPTVGKRYESAAVSARRRGITNANASLTGRNRSFGTE</sequence>
<comment type="caution">
    <text evidence="2">The sequence shown here is derived from an EMBL/GenBank/DDBJ whole genome shotgun (WGS) entry which is preliminary data.</text>
</comment>
<accession>A0A6A3R2I5</accession>
<evidence type="ECO:0000313" key="3">
    <source>
        <dbReference type="Proteomes" id="UP000440732"/>
    </source>
</evidence>
<reference evidence="2 3" key="1">
    <citation type="submission" date="2018-08" db="EMBL/GenBank/DDBJ databases">
        <title>Genomic investigation of the strawberry pathogen Phytophthora fragariae indicates pathogenicity is determined by transcriptional variation in three key races.</title>
        <authorList>
            <person name="Adams T.M."/>
            <person name="Armitage A.D."/>
            <person name="Sobczyk M.K."/>
            <person name="Bates H.J."/>
            <person name="Dunwell J.M."/>
            <person name="Nellist C.F."/>
            <person name="Harrison R.J."/>
        </authorList>
    </citation>
    <scope>NUCLEOTIDE SEQUENCE [LARGE SCALE GENOMIC DNA]</scope>
    <source>
        <strain evidence="2 3">NOV-5</strain>
    </source>
</reference>
<gene>
    <name evidence="2" type="ORF">PF006_g26164</name>
</gene>
<protein>
    <submittedName>
        <fullName evidence="2">Uncharacterized protein</fullName>
    </submittedName>
</protein>
<dbReference type="Proteomes" id="UP000440732">
    <property type="component" value="Unassembled WGS sequence"/>
</dbReference>
<evidence type="ECO:0000256" key="1">
    <source>
        <dbReference type="SAM" id="MobiDB-lite"/>
    </source>
</evidence>
<dbReference type="AlphaFoldDB" id="A0A6A3R2I5"/>
<name>A0A6A3R2I5_9STRA</name>
<dbReference type="EMBL" id="QXGA01003232">
    <property type="protein sequence ID" value="KAE9085815.1"/>
    <property type="molecule type" value="Genomic_DNA"/>
</dbReference>
<feature type="region of interest" description="Disordered" evidence="1">
    <location>
        <begin position="99"/>
        <end position="150"/>
    </location>
</feature>
<organism evidence="2 3">
    <name type="scientific">Phytophthora fragariae</name>
    <dbReference type="NCBI Taxonomy" id="53985"/>
    <lineage>
        <taxon>Eukaryota</taxon>
        <taxon>Sar</taxon>
        <taxon>Stramenopiles</taxon>
        <taxon>Oomycota</taxon>
        <taxon>Peronosporomycetes</taxon>
        <taxon>Peronosporales</taxon>
        <taxon>Peronosporaceae</taxon>
        <taxon>Phytophthora</taxon>
    </lineage>
</organism>
<proteinExistence type="predicted"/>
<evidence type="ECO:0000313" key="2">
    <source>
        <dbReference type="EMBL" id="KAE9085815.1"/>
    </source>
</evidence>